<feature type="chain" id="PRO_5013962740" description="DUF7808 domain-containing protein" evidence="1">
    <location>
        <begin position="27"/>
        <end position="163"/>
    </location>
</feature>
<name>A0A2G5V5B9_9PELO</name>
<comment type="caution">
    <text evidence="3">The sequence shown here is derived from an EMBL/GenBank/DDBJ whole genome shotgun (WGS) entry which is preliminary data.</text>
</comment>
<keyword evidence="4" id="KW-1185">Reference proteome</keyword>
<dbReference type="PANTHER" id="PTHR34493">
    <property type="entry name" value="PROTEIN CBG13422-RELATED"/>
    <property type="match status" value="1"/>
</dbReference>
<accession>A0A2G5V5B9</accession>
<evidence type="ECO:0000313" key="4">
    <source>
        <dbReference type="Proteomes" id="UP000230233"/>
    </source>
</evidence>
<dbReference type="OrthoDB" id="5796062at2759"/>
<dbReference type="Proteomes" id="UP000230233">
    <property type="component" value="Chromosome II"/>
</dbReference>
<dbReference type="Pfam" id="PF25096">
    <property type="entry name" value="DUF7808"/>
    <property type="match status" value="1"/>
</dbReference>
<proteinExistence type="predicted"/>
<dbReference type="AlphaFoldDB" id="A0A2G5V5B9"/>
<organism evidence="3 4">
    <name type="scientific">Caenorhabditis nigoni</name>
    <dbReference type="NCBI Taxonomy" id="1611254"/>
    <lineage>
        <taxon>Eukaryota</taxon>
        <taxon>Metazoa</taxon>
        <taxon>Ecdysozoa</taxon>
        <taxon>Nematoda</taxon>
        <taxon>Chromadorea</taxon>
        <taxon>Rhabditida</taxon>
        <taxon>Rhabditina</taxon>
        <taxon>Rhabditomorpha</taxon>
        <taxon>Rhabditoidea</taxon>
        <taxon>Rhabditidae</taxon>
        <taxon>Peloderinae</taxon>
        <taxon>Caenorhabditis</taxon>
    </lineage>
</organism>
<evidence type="ECO:0000256" key="1">
    <source>
        <dbReference type="SAM" id="SignalP"/>
    </source>
</evidence>
<dbReference type="EMBL" id="PDUG01000002">
    <property type="protein sequence ID" value="PIC46706.1"/>
    <property type="molecule type" value="Genomic_DNA"/>
</dbReference>
<keyword evidence="1" id="KW-0732">Signal</keyword>
<gene>
    <name evidence="3" type="primary">Cni-C25H3.15</name>
    <name evidence="3" type="synonym">Cnig_chr_II.g6308</name>
    <name evidence="3" type="ORF">B9Z55_006308</name>
</gene>
<reference evidence="4" key="1">
    <citation type="submission" date="2017-10" db="EMBL/GenBank/DDBJ databases">
        <title>Rapid genome shrinkage in a self-fertile nematode reveals novel sperm competition proteins.</title>
        <authorList>
            <person name="Yin D."/>
            <person name="Schwarz E.M."/>
            <person name="Thomas C.G."/>
            <person name="Felde R.L."/>
            <person name="Korf I.F."/>
            <person name="Cutter A.D."/>
            <person name="Schartner C.M."/>
            <person name="Ralston E.J."/>
            <person name="Meyer B.J."/>
            <person name="Haag E.S."/>
        </authorList>
    </citation>
    <scope>NUCLEOTIDE SEQUENCE [LARGE SCALE GENOMIC DNA]</scope>
    <source>
        <strain evidence="4">JU1422</strain>
    </source>
</reference>
<protein>
    <recommendedName>
        <fullName evidence="2">DUF7808 domain-containing protein</fullName>
    </recommendedName>
</protein>
<feature type="domain" description="DUF7808" evidence="2">
    <location>
        <begin position="48"/>
        <end position="156"/>
    </location>
</feature>
<dbReference type="InterPro" id="IPR056710">
    <property type="entry name" value="DUF7808"/>
</dbReference>
<evidence type="ECO:0000313" key="3">
    <source>
        <dbReference type="EMBL" id="PIC46706.1"/>
    </source>
</evidence>
<feature type="signal peptide" evidence="1">
    <location>
        <begin position="1"/>
        <end position="26"/>
    </location>
</feature>
<evidence type="ECO:0000259" key="2">
    <source>
        <dbReference type="Pfam" id="PF25096"/>
    </source>
</evidence>
<sequence>MQIIENLNIRFSRLIFVVLVLIKVNAAPPNGSFHWIDREISCTSYGVNRTRCVLNHPQLGPEQNPECFDEIDANGVKLKTFCALGCEESLEAQLVKKIPSNSPSCVQHYTYNLERRRQDWFLWRNGTCVDSTIRFHLICGTPTNPKIFYRENEELFLYEDAEN</sequence>
<dbReference type="PANTHER" id="PTHR34493:SF1">
    <property type="entry name" value="SECRETED PROTEIN"/>
    <property type="match status" value="1"/>
</dbReference>